<dbReference type="PROSITE" id="PS00636">
    <property type="entry name" value="DNAJ_1"/>
    <property type="match status" value="1"/>
</dbReference>
<feature type="compositionally biased region" description="Polar residues" evidence="1">
    <location>
        <begin position="251"/>
        <end position="263"/>
    </location>
</feature>
<evidence type="ECO:0000313" key="3">
    <source>
        <dbReference type="Proteomes" id="UP001530377"/>
    </source>
</evidence>
<protein>
    <recommendedName>
        <fullName evidence="4">J domain-containing protein</fullName>
    </recommendedName>
</protein>
<accession>A0ABD3RJL3</accession>
<dbReference type="Gene3D" id="2.90.10.10">
    <property type="entry name" value="Bulb-type lectin domain"/>
    <property type="match status" value="1"/>
</dbReference>
<gene>
    <name evidence="2" type="ORF">ACHAXA_007336</name>
</gene>
<dbReference type="EMBL" id="JALLPB020000598">
    <property type="protein sequence ID" value="KAL3807690.1"/>
    <property type="molecule type" value="Genomic_DNA"/>
</dbReference>
<feature type="compositionally biased region" description="Basic and acidic residues" evidence="1">
    <location>
        <begin position="271"/>
        <end position="280"/>
    </location>
</feature>
<keyword evidence="3" id="KW-1185">Reference proteome</keyword>
<dbReference type="Gene3D" id="1.10.287.110">
    <property type="entry name" value="DnaJ domain"/>
    <property type="match status" value="1"/>
</dbReference>
<dbReference type="SUPFAM" id="SSF46565">
    <property type="entry name" value="Chaperone J-domain"/>
    <property type="match status" value="1"/>
</dbReference>
<dbReference type="AlphaFoldDB" id="A0ABD3RJL3"/>
<feature type="compositionally biased region" description="Polar residues" evidence="1">
    <location>
        <begin position="295"/>
        <end position="306"/>
    </location>
</feature>
<dbReference type="InterPro" id="IPR036426">
    <property type="entry name" value="Bulb-type_lectin_dom_sf"/>
</dbReference>
<dbReference type="Proteomes" id="UP001530377">
    <property type="component" value="Unassembled WGS sequence"/>
</dbReference>
<dbReference type="InterPro" id="IPR018253">
    <property type="entry name" value="DnaJ_domain_CS"/>
</dbReference>
<reference evidence="2 3" key="1">
    <citation type="submission" date="2024-10" db="EMBL/GenBank/DDBJ databases">
        <title>Updated reference genomes for cyclostephanoid diatoms.</title>
        <authorList>
            <person name="Roberts W.R."/>
            <person name="Alverson A.J."/>
        </authorList>
    </citation>
    <scope>NUCLEOTIDE SEQUENCE [LARGE SCALE GENOMIC DNA]</scope>
    <source>
        <strain evidence="2 3">AJA228-03</strain>
    </source>
</reference>
<name>A0ABD3RJL3_9STRA</name>
<proteinExistence type="predicted"/>
<organism evidence="2 3">
    <name type="scientific">Cyclostephanos tholiformis</name>
    <dbReference type="NCBI Taxonomy" id="382380"/>
    <lineage>
        <taxon>Eukaryota</taxon>
        <taxon>Sar</taxon>
        <taxon>Stramenopiles</taxon>
        <taxon>Ochrophyta</taxon>
        <taxon>Bacillariophyta</taxon>
        <taxon>Coscinodiscophyceae</taxon>
        <taxon>Thalassiosirophycidae</taxon>
        <taxon>Stephanodiscales</taxon>
        <taxon>Stephanodiscaceae</taxon>
        <taxon>Cyclostephanos</taxon>
    </lineage>
</organism>
<comment type="caution">
    <text evidence="2">The sequence shown here is derived from an EMBL/GenBank/DDBJ whole genome shotgun (WGS) entry which is preliminary data.</text>
</comment>
<evidence type="ECO:0008006" key="4">
    <source>
        <dbReference type="Google" id="ProtNLM"/>
    </source>
</evidence>
<feature type="compositionally biased region" description="Basic and acidic residues" evidence="1">
    <location>
        <begin position="45"/>
        <end position="71"/>
    </location>
</feature>
<feature type="region of interest" description="Disordered" evidence="1">
    <location>
        <begin position="127"/>
        <end position="165"/>
    </location>
</feature>
<sequence length="668" mass="75773">MTTEEATSRFAEIAEAYQVLADPAQRYDYDWELLDMEEEYERDRLLHEEEQRESSRQRSHRNVHDGGEHYGNDNVGNVDDVSLYDKIRNGASNFHAWKDTLNLDPWAIFEDFFFRSPVAAEDDAYNGREEERYSNSHTADATFYQSNTPQTPRPPPPTGQTRTQPRISETTLYRGYEPTFGAELYTVLRREEYIRNSNADGEFYYRTLGQDFIFGTRVDPYTGFTMQEYYSAVTEPYLIEEGYSKLGSNEGGENSDYNDSTPNFLRRHDHRHTEQREAAHRKSQSRLDEEESFTPRDSNSDPWISPSGNYRAVLTNTCELQIIRHDVTQNQGQSSSPTGDDTANTFIWSSDTYIPNTRAHGCHLKLDSTGCLVLSVDFGSGLDYVGNTVLWNTPLPPVVPHWTHEKDGNAKLRPVTFRYYASLDDDGVIAIYRVIERAGAGADFGERNDHPASLDANIPHGENLEYKQINLKIRPMVDKLSAMYHRVSTASRKQGQTKAAIVWDQLRYNVGRMLSGRPAFTTSTDNGLDNTRHECIFATSLAGCLAPGRNAIHLSRKISRSIQRSVRSMDSYLDHFLETLTAPASDFDYDEYGNVHNKHGGCESRHSDFVDDEDEDLLDTLLRVTGAAGAQLGKAGMHGINVAQHKMKQGKKIAGNMVGKMKKRVETH</sequence>
<dbReference type="InterPro" id="IPR036869">
    <property type="entry name" value="J_dom_sf"/>
</dbReference>
<evidence type="ECO:0000256" key="1">
    <source>
        <dbReference type="SAM" id="MobiDB-lite"/>
    </source>
</evidence>
<feature type="compositionally biased region" description="Polar residues" evidence="1">
    <location>
        <begin position="135"/>
        <end position="147"/>
    </location>
</feature>
<evidence type="ECO:0000313" key="2">
    <source>
        <dbReference type="EMBL" id="KAL3807690.1"/>
    </source>
</evidence>
<feature type="region of interest" description="Disordered" evidence="1">
    <location>
        <begin position="45"/>
        <end position="78"/>
    </location>
</feature>
<feature type="region of interest" description="Disordered" evidence="1">
    <location>
        <begin position="244"/>
        <end position="306"/>
    </location>
</feature>